<organism evidence="3 4">
    <name type="scientific">Methylorubrum extorquens</name>
    <name type="common">Methylobacterium dichloromethanicum</name>
    <name type="synonym">Methylobacterium extorquens</name>
    <dbReference type="NCBI Taxonomy" id="408"/>
    <lineage>
        <taxon>Bacteria</taxon>
        <taxon>Pseudomonadati</taxon>
        <taxon>Pseudomonadota</taxon>
        <taxon>Alphaproteobacteria</taxon>
        <taxon>Hyphomicrobiales</taxon>
        <taxon>Methylobacteriaceae</taxon>
        <taxon>Methylorubrum</taxon>
    </lineage>
</organism>
<dbReference type="AlphaFoldDB" id="A0AAX3WGP2"/>
<dbReference type="EMBL" id="CP073633">
    <property type="protein sequence ID" value="WHQ69800.1"/>
    <property type="molecule type" value="Genomic_DNA"/>
</dbReference>
<keyword evidence="2" id="KW-0732">Signal</keyword>
<feature type="compositionally biased region" description="Basic and acidic residues" evidence="1">
    <location>
        <begin position="31"/>
        <end position="52"/>
    </location>
</feature>
<dbReference type="RefSeq" id="WP_056117180.1">
    <property type="nucleotide sequence ID" value="NZ_CP073633.1"/>
</dbReference>
<sequence>MKAIYAVAAVGLGLMGSIASVSAQPYGSRDYGYEERGRGYGSRDYDDEDRGRGYGGRGYGRRDYGFDEREYLRCNPDVLRAVRRGQMESGAAHYQTFGRRERRRLSC</sequence>
<feature type="signal peptide" evidence="2">
    <location>
        <begin position="1"/>
        <end position="23"/>
    </location>
</feature>
<feature type="region of interest" description="Disordered" evidence="1">
    <location>
        <begin position="24"/>
        <end position="56"/>
    </location>
</feature>
<proteinExistence type="predicted"/>
<gene>
    <name evidence="3" type="ORF">KEC54_26365</name>
</gene>
<reference evidence="3" key="1">
    <citation type="journal article" date="2022" name="Biotechnol. Bioprocess Eng.">
        <title>Pan-genome Analysis Reveals Comparative Genomic Features of Central Metabolic Pathways in Methylorubrum extorquens.</title>
        <authorList>
            <person name="Lee G.M."/>
            <person name="Scott-Nevros Z.K."/>
            <person name="Lee S.-M."/>
            <person name="Kim D."/>
        </authorList>
    </citation>
    <scope>NUCLEOTIDE SEQUENCE</scope>
    <source>
        <strain evidence="3">ATCC 55366</strain>
    </source>
</reference>
<name>A0AAX3WGP2_METEX</name>
<evidence type="ECO:0000313" key="3">
    <source>
        <dbReference type="EMBL" id="WHQ69800.1"/>
    </source>
</evidence>
<dbReference type="Proteomes" id="UP001223720">
    <property type="component" value="Chromosome"/>
</dbReference>
<evidence type="ECO:0000256" key="2">
    <source>
        <dbReference type="SAM" id="SignalP"/>
    </source>
</evidence>
<accession>A0AAX3WGP2</accession>
<protein>
    <submittedName>
        <fullName evidence="3">Uncharacterized protein</fullName>
    </submittedName>
</protein>
<feature type="chain" id="PRO_5043904049" evidence="2">
    <location>
        <begin position="24"/>
        <end position="107"/>
    </location>
</feature>
<evidence type="ECO:0000313" key="4">
    <source>
        <dbReference type="Proteomes" id="UP001223720"/>
    </source>
</evidence>
<evidence type="ECO:0000256" key="1">
    <source>
        <dbReference type="SAM" id="MobiDB-lite"/>
    </source>
</evidence>